<dbReference type="Pfam" id="PF13520">
    <property type="entry name" value="AA_permease_2"/>
    <property type="match status" value="1"/>
</dbReference>
<name>A0A1S8RET1_CLOBE</name>
<evidence type="ECO:0000256" key="3">
    <source>
        <dbReference type="ARBA" id="ARBA00022692"/>
    </source>
</evidence>
<feature type="transmembrane region" description="Helical" evidence="6">
    <location>
        <begin position="255"/>
        <end position="284"/>
    </location>
</feature>
<evidence type="ECO:0000256" key="6">
    <source>
        <dbReference type="SAM" id="Phobius"/>
    </source>
</evidence>
<reference evidence="7 8" key="1">
    <citation type="submission" date="2016-05" db="EMBL/GenBank/DDBJ databases">
        <title>Microbial solvent formation.</title>
        <authorList>
            <person name="Poehlein A."/>
            <person name="Montoya Solano J.D."/>
            <person name="Flitsch S."/>
            <person name="Krabben P."/>
            <person name="Duerre P."/>
            <person name="Daniel R."/>
        </authorList>
    </citation>
    <scope>NUCLEOTIDE SEQUENCE [LARGE SCALE GENOMIC DNA]</scope>
    <source>
        <strain evidence="7 8">DSM 53</strain>
    </source>
</reference>
<evidence type="ECO:0000256" key="1">
    <source>
        <dbReference type="ARBA" id="ARBA00004651"/>
    </source>
</evidence>
<protein>
    <submittedName>
        <fullName evidence="7">Inner membrane protein YjeH</fullName>
    </submittedName>
</protein>
<feature type="transmembrane region" description="Helical" evidence="6">
    <location>
        <begin position="216"/>
        <end position="235"/>
    </location>
</feature>
<feature type="transmembrane region" description="Helical" evidence="6">
    <location>
        <begin position="145"/>
        <end position="165"/>
    </location>
</feature>
<feature type="transmembrane region" description="Helical" evidence="6">
    <location>
        <begin position="120"/>
        <end position="138"/>
    </location>
</feature>
<dbReference type="GO" id="GO:0005886">
    <property type="term" value="C:plasma membrane"/>
    <property type="evidence" value="ECO:0007669"/>
    <property type="project" value="UniProtKB-SubCell"/>
</dbReference>
<evidence type="ECO:0000256" key="2">
    <source>
        <dbReference type="ARBA" id="ARBA00022475"/>
    </source>
</evidence>
<gene>
    <name evidence="7" type="primary">yjeH</name>
    <name evidence="7" type="ORF">CLBCK_49700</name>
</gene>
<evidence type="ECO:0000256" key="5">
    <source>
        <dbReference type="ARBA" id="ARBA00023136"/>
    </source>
</evidence>
<keyword evidence="5 6" id="KW-0472">Membrane</keyword>
<feature type="transmembrane region" description="Helical" evidence="6">
    <location>
        <begin position="373"/>
        <end position="401"/>
    </location>
</feature>
<comment type="subcellular location">
    <subcellularLocation>
        <location evidence="1">Cell membrane</location>
        <topology evidence="1">Multi-pass membrane protein</topology>
    </subcellularLocation>
</comment>
<dbReference type="GO" id="GO:0022857">
    <property type="term" value="F:transmembrane transporter activity"/>
    <property type="evidence" value="ECO:0007669"/>
    <property type="project" value="InterPro"/>
</dbReference>
<dbReference type="AlphaFoldDB" id="A0A1S8RET1"/>
<accession>A0A1S8RET1</accession>
<comment type="caution">
    <text evidence="7">The sequence shown here is derived from an EMBL/GenBank/DDBJ whole genome shotgun (WGS) entry which is preliminary data.</text>
</comment>
<dbReference type="RefSeq" id="WP_077841104.1">
    <property type="nucleotide sequence ID" value="NZ_JABTAE010000001.1"/>
</dbReference>
<dbReference type="PANTHER" id="PTHR42770:SF13">
    <property type="entry name" value="L-METHIONINE_BRANCHED-CHAIN AMINO ACID EXPORTER YJEH"/>
    <property type="match status" value="1"/>
</dbReference>
<dbReference type="Proteomes" id="UP000190973">
    <property type="component" value="Unassembled WGS sequence"/>
</dbReference>
<evidence type="ECO:0000256" key="4">
    <source>
        <dbReference type="ARBA" id="ARBA00022989"/>
    </source>
</evidence>
<evidence type="ECO:0000313" key="7">
    <source>
        <dbReference type="EMBL" id="OOM51717.1"/>
    </source>
</evidence>
<evidence type="ECO:0000313" key="8">
    <source>
        <dbReference type="Proteomes" id="UP000190973"/>
    </source>
</evidence>
<dbReference type="InterPro" id="IPR050367">
    <property type="entry name" value="APC_superfamily"/>
</dbReference>
<feature type="transmembrane region" description="Helical" evidence="6">
    <location>
        <begin position="39"/>
        <end position="57"/>
    </location>
</feature>
<feature type="transmembrane region" description="Helical" evidence="6">
    <location>
        <begin position="342"/>
        <end position="361"/>
    </location>
</feature>
<feature type="transmembrane region" description="Helical" evidence="6">
    <location>
        <begin position="88"/>
        <end position="108"/>
    </location>
</feature>
<sequence length="416" mass="45504">MNKKLNTISISGLMIGPILGSGIVLLPPIAIHMIGDKAIIAWIITMLMGIIFAYIFTKMSILTLSNEGVNVVIGEKLGQSFRELSSNYLTAAVCFGPVAVLYTASGFICNMFPGANNYRTLVIFILLFLNIVVLLMGITAMGKVTLILSSLTGLILIIGSVFNLLKQDSVTFPSGMPPITTLGSTLLLLFWAIIGWEVIGSYVEEVMNPEKTLMRAMKISLSAVIFIYLLTTFALQNSLGNQIITKETDINVSLILIPLFGNLSYIVMGIVAAGLCYATLIMILGAVTRQMVARAENGMLPAFLRKKEEERSPKRALLVLTIFHCILIVLIHYNYITVEWTVGIANTFFICNALLGLIASLKCIDGIILKVSIILLIIILVILLAFSSLIGWTLLVVVSLMSMYKSMPKLQQKLKN</sequence>
<dbReference type="PANTHER" id="PTHR42770">
    <property type="entry name" value="AMINO ACID TRANSPORTER-RELATED"/>
    <property type="match status" value="1"/>
</dbReference>
<dbReference type="PIRSF" id="PIRSF006060">
    <property type="entry name" value="AA_transporter"/>
    <property type="match status" value="1"/>
</dbReference>
<dbReference type="Gene3D" id="1.20.1740.10">
    <property type="entry name" value="Amino acid/polyamine transporter I"/>
    <property type="match status" value="1"/>
</dbReference>
<keyword evidence="2" id="KW-1003">Cell membrane</keyword>
<feature type="transmembrane region" description="Helical" evidence="6">
    <location>
        <begin position="12"/>
        <end position="33"/>
    </location>
</feature>
<keyword evidence="3 6" id="KW-0812">Transmembrane</keyword>
<keyword evidence="4 6" id="KW-1133">Transmembrane helix</keyword>
<dbReference type="InterPro" id="IPR002293">
    <property type="entry name" value="AA/rel_permease1"/>
</dbReference>
<organism evidence="7 8">
    <name type="scientific">Clostridium beijerinckii</name>
    <name type="common">Clostridium MP</name>
    <dbReference type="NCBI Taxonomy" id="1520"/>
    <lineage>
        <taxon>Bacteria</taxon>
        <taxon>Bacillati</taxon>
        <taxon>Bacillota</taxon>
        <taxon>Clostridia</taxon>
        <taxon>Eubacteriales</taxon>
        <taxon>Clostridiaceae</taxon>
        <taxon>Clostridium</taxon>
    </lineage>
</organism>
<proteinExistence type="predicted"/>
<feature type="transmembrane region" description="Helical" evidence="6">
    <location>
        <begin position="185"/>
        <end position="204"/>
    </location>
</feature>
<feature type="transmembrane region" description="Helical" evidence="6">
    <location>
        <begin position="316"/>
        <end position="336"/>
    </location>
</feature>
<dbReference type="EMBL" id="LZZI01000233">
    <property type="protein sequence ID" value="OOM51717.1"/>
    <property type="molecule type" value="Genomic_DNA"/>
</dbReference>